<comment type="caution">
    <text evidence="2">The sequence shown here is derived from an EMBL/GenBank/DDBJ whole genome shotgun (WGS) entry which is preliminary data.</text>
</comment>
<organism evidence="2 3">
    <name type="scientific">Claviceps africana</name>
    <dbReference type="NCBI Taxonomy" id="83212"/>
    <lineage>
        <taxon>Eukaryota</taxon>
        <taxon>Fungi</taxon>
        <taxon>Dikarya</taxon>
        <taxon>Ascomycota</taxon>
        <taxon>Pezizomycotina</taxon>
        <taxon>Sordariomycetes</taxon>
        <taxon>Hypocreomycetidae</taxon>
        <taxon>Hypocreales</taxon>
        <taxon>Clavicipitaceae</taxon>
        <taxon>Claviceps</taxon>
    </lineage>
</organism>
<keyword evidence="3" id="KW-1185">Reference proteome</keyword>
<sequence length="61" mass="6902">MREELLPRAEKGRRAAVAGAQDEAVEIVRCLLVVLESAVAEAEDNLRSMERLVHRMGRLMR</sequence>
<gene>
    <name evidence="2" type="ORF">E4U42_003016</name>
</gene>
<evidence type="ECO:0000313" key="3">
    <source>
        <dbReference type="Proteomes" id="UP000811619"/>
    </source>
</evidence>
<evidence type="ECO:0000313" key="2">
    <source>
        <dbReference type="EMBL" id="KAG5926715.1"/>
    </source>
</evidence>
<dbReference type="Proteomes" id="UP000811619">
    <property type="component" value="Unassembled WGS sequence"/>
</dbReference>
<name>A0A8K0NI64_9HYPO</name>
<evidence type="ECO:0000256" key="1">
    <source>
        <dbReference type="SAM" id="Coils"/>
    </source>
</evidence>
<dbReference type="EMBL" id="SRPY01000242">
    <property type="protein sequence ID" value="KAG5926715.1"/>
    <property type="molecule type" value="Genomic_DNA"/>
</dbReference>
<accession>A0A8K0NI64</accession>
<proteinExistence type="predicted"/>
<feature type="coiled-coil region" evidence="1">
    <location>
        <begin position="32"/>
        <end position="59"/>
    </location>
</feature>
<dbReference type="AlphaFoldDB" id="A0A8K0NI64"/>
<reference evidence="2" key="1">
    <citation type="journal article" date="2020" name="bioRxiv">
        <title>Whole genome comparisons of ergot fungi reveals the divergence and evolution of species within the genus Claviceps are the result of varying mechanisms driving genome evolution and host range expansion.</title>
        <authorList>
            <person name="Wyka S.A."/>
            <person name="Mondo S.J."/>
            <person name="Liu M."/>
            <person name="Dettman J."/>
            <person name="Nalam V."/>
            <person name="Broders K.D."/>
        </authorList>
    </citation>
    <scope>NUCLEOTIDE SEQUENCE</scope>
    <source>
        <strain evidence="2">CCC 489</strain>
    </source>
</reference>
<keyword evidence="1" id="KW-0175">Coiled coil</keyword>
<protein>
    <submittedName>
        <fullName evidence="2">Uncharacterized protein</fullName>
    </submittedName>
</protein>